<reference evidence="1 2" key="1">
    <citation type="submission" date="2021-06" db="EMBL/GenBank/DDBJ databases">
        <title>Genome sequence of Babesia caballi.</title>
        <authorList>
            <person name="Yamagishi J."/>
            <person name="Kidaka T."/>
            <person name="Ochi A."/>
        </authorList>
    </citation>
    <scope>NUCLEOTIDE SEQUENCE [LARGE SCALE GENOMIC DNA]</scope>
    <source>
        <strain evidence="1">USDA-D6B2</strain>
    </source>
</reference>
<dbReference type="InterPro" id="IPR024751">
    <property type="entry name" value="VESA1"/>
</dbReference>
<dbReference type="GeneID" id="94194574"/>
<protein>
    <submittedName>
        <fullName evidence="1">Variant erythrocyte surface antigen-1 family protein</fullName>
    </submittedName>
</protein>
<evidence type="ECO:0000313" key="2">
    <source>
        <dbReference type="Proteomes" id="UP001497744"/>
    </source>
</evidence>
<comment type="caution">
    <text evidence="1">The sequence shown here is derived from an EMBL/GenBank/DDBJ whole genome shotgun (WGS) entry which is preliminary data.</text>
</comment>
<name>A0AAV4LTL6_BABCB</name>
<keyword evidence="2" id="KW-1185">Reference proteome</keyword>
<gene>
    <name evidence="1" type="ORF">BcabD6B2_25280</name>
</gene>
<sequence length="903" mass="98008">MSAERKLTDPPTNLKEAIDWVLRVSGRDGFGGDGTDLLATALTASFKKTPHGGNDDVKKILAAIEMDEQESKPTGPIKQLGDALQRFIGYGHKIDSPKGWKITQGGIVKPGSSYTSAYKGTWDADVYSNDYDGSKRRKGVQCFFIAVEKIFEGLTELYYNCRNGWKNENLGGSNLQQFMDRNGFRNTQLNTDMKGERIISQALKDLREFTTAYNSAGTNPSLDTFRYQLEQNAMLTPSNTPLSALYILATHVYVKSTSPATPSFAGYSGTAAQAGGAYGLNLGGLGTFMSAILARCGSHVTTITKALAKEIKELLEEVKGVDSELGADIQKVVGALDDSSGTGLIGKLAEGLRHFIGYQTGNNNGLLGIEGIAVSNDPLERLRDGMLGFFIGVLGELKRYNTALDLNLNENQVSGVIDAVKAAVGGGLSKFDAAVKKVAPVLGDDQTSSIKDVLQKLNDVSKLESKGDLKGFASNVEEYLKAVLEAVKQKASSSDVETLKSKLETLIKKFESMEANTPLDVTTTAKNGIKDEIGKVYSDYENLRKQLATPEIFNGNSAAYALVEIVIAGTNGFLWQLRRKYASLYQGSQWSTTQNDPQTCAKIFLSCVPFIWSGLSYLCWQCNLVSDQGGFKNLTLSGGDAKDYMFTMGYTNLHQISGEKMGSDVYKTTTKCFKDFKEGMEKAQQTANARVLKLRGSSETPTFPEFLHELEKQVTRISTSIGSDVQKHSMSLSYLLAQCYFKGAHLTTSPSRGRPSTIREMLYWASGLPFAPGYESLKAHVSGIFRGALGEPITADPAELRLPVAVSGSTSKGDFFSPASVTTYLLTTACSIPNTPAFLQGRYDSSGPLLHSLFSNSMKFKYPTSGAALFSELCDYAYALKSPLLPASAVQGQVQRRVRLEAL</sequence>
<dbReference type="RefSeq" id="XP_067715162.1">
    <property type="nucleotide sequence ID" value="XM_067859061.1"/>
</dbReference>
<dbReference type="Proteomes" id="UP001497744">
    <property type="component" value="Unassembled WGS sequence"/>
</dbReference>
<organism evidence="1 2">
    <name type="scientific">Babesia caballi</name>
    <dbReference type="NCBI Taxonomy" id="5871"/>
    <lineage>
        <taxon>Eukaryota</taxon>
        <taxon>Sar</taxon>
        <taxon>Alveolata</taxon>
        <taxon>Apicomplexa</taxon>
        <taxon>Aconoidasida</taxon>
        <taxon>Piroplasmida</taxon>
        <taxon>Babesiidae</taxon>
        <taxon>Babesia</taxon>
    </lineage>
</organism>
<dbReference type="EMBL" id="BPLF01000002">
    <property type="protein sequence ID" value="GIX63093.1"/>
    <property type="molecule type" value="Genomic_DNA"/>
</dbReference>
<proteinExistence type="predicted"/>
<dbReference type="Pfam" id="PF12785">
    <property type="entry name" value="VESA1_N"/>
    <property type="match status" value="1"/>
</dbReference>
<accession>A0AAV4LTL6</accession>
<dbReference type="AlphaFoldDB" id="A0AAV4LTL6"/>
<evidence type="ECO:0000313" key="1">
    <source>
        <dbReference type="EMBL" id="GIX63093.1"/>
    </source>
</evidence>